<dbReference type="PANTHER" id="PTHR19269">
    <property type="entry name" value="TROPOMYOSIN"/>
    <property type="match status" value="1"/>
</dbReference>
<dbReference type="PRINTS" id="PR00194">
    <property type="entry name" value="TROPOMYOSIN"/>
</dbReference>
<proteinExistence type="inferred from homology"/>
<dbReference type="EMBL" id="GDQN01009462">
    <property type="protein sequence ID" value="JAT81592.1"/>
    <property type="molecule type" value="Transcribed_RNA"/>
</dbReference>
<name>A0A1E1W3R7_PECGO</name>
<keyword evidence="2 4" id="KW-0175">Coiled coil</keyword>
<dbReference type="PROSITE" id="PS00326">
    <property type="entry name" value="TROPOMYOSIN"/>
    <property type="match status" value="1"/>
</dbReference>
<organism evidence="5">
    <name type="scientific">Pectinophora gossypiella</name>
    <name type="common">Cotton pink bollworm</name>
    <name type="synonym">Depressaria gossypiella</name>
    <dbReference type="NCBI Taxonomy" id="13191"/>
    <lineage>
        <taxon>Eukaryota</taxon>
        <taxon>Metazoa</taxon>
        <taxon>Ecdysozoa</taxon>
        <taxon>Arthropoda</taxon>
        <taxon>Hexapoda</taxon>
        <taxon>Insecta</taxon>
        <taxon>Pterygota</taxon>
        <taxon>Neoptera</taxon>
        <taxon>Endopterygota</taxon>
        <taxon>Lepidoptera</taxon>
        <taxon>Glossata</taxon>
        <taxon>Ditrysia</taxon>
        <taxon>Gelechioidea</taxon>
        <taxon>Gelechiidae</taxon>
        <taxon>Apatetrinae</taxon>
        <taxon>Pectinophora</taxon>
    </lineage>
</organism>
<evidence type="ECO:0000256" key="2">
    <source>
        <dbReference type="ARBA" id="ARBA00023054"/>
    </source>
</evidence>
<dbReference type="Pfam" id="PF00261">
    <property type="entry name" value="Tropomyosin"/>
    <property type="match status" value="1"/>
</dbReference>
<dbReference type="InterPro" id="IPR000533">
    <property type="entry name" value="Tropomyosin"/>
</dbReference>
<dbReference type="AlphaFoldDB" id="A0A1E1W3R7"/>
<reference evidence="5" key="1">
    <citation type="submission" date="2015-09" db="EMBL/GenBank/DDBJ databases">
        <title>De novo assembly of Pectinophora gossypiella (Pink Bollworm) gut transcriptome.</title>
        <authorList>
            <person name="Tassone E.E."/>
        </authorList>
    </citation>
    <scope>NUCLEOTIDE SEQUENCE</scope>
</reference>
<evidence type="ECO:0000256" key="1">
    <source>
        <dbReference type="ARBA" id="ARBA00009036"/>
    </source>
</evidence>
<evidence type="ECO:0000256" key="4">
    <source>
        <dbReference type="SAM" id="Coils"/>
    </source>
</evidence>
<dbReference type="OrthoDB" id="128924at2759"/>
<evidence type="ECO:0008006" key="6">
    <source>
        <dbReference type="Google" id="ProtNLM"/>
    </source>
</evidence>
<dbReference type="SUPFAM" id="SSF57997">
    <property type="entry name" value="Tropomyosin"/>
    <property type="match status" value="1"/>
</dbReference>
<dbReference type="FunFam" id="1.20.5.170:FF:000169">
    <property type="entry name" value="Predicted protein"/>
    <property type="match status" value="1"/>
</dbReference>
<evidence type="ECO:0000256" key="3">
    <source>
        <dbReference type="RuleBase" id="RU004515"/>
    </source>
</evidence>
<gene>
    <name evidence="5" type="ORF">g.11346</name>
</gene>
<dbReference type="Gene3D" id="1.20.5.170">
    <property type="match status" value="1"/>
</dbReference>
<feature type="coiled-coil region" evidence="4">
    <location>
        <begin position="6"/>
        <end position="103"/>
    </location>
</feature>
<sequence length="115" mass="13340">MVEADLERAEERAEAGESKIVELEEELRVVGNNLKSLEVSEEKANQREEEYKNQIKTLTTRLKEAEARAEFAERSVQKLQKEVDRLEDELVAEKEKYKDIGDDLDTAFVELILKE</sequence>
<protein>
    <recommendedName>
        <fullName evidence="6">Tropomyosin</fullName>
    </recommendedName>
</protein>
<accession>A0A1E1W3R7</accession>
<evidence type="ECO:0000313" key="5">
    <source>
        <dbReference type="EMBL" id="JAT81592.1"/>
    </source>
</evidence>
<comment type="similarity">
    <text evidence="1 3">Belongs to the tropomyosin family.</text>
</comment>